<feature type="compositionally biased region" description="Polar residues" evidence="1">
    <location>
        <begin position="1057"/>
        <end position="1085"/>
    </location>
</feature>
<feature type="compositionally biased region" description="Polar residues" evidence="1">
    <location>
        <begin position="495"/>
        <end position="506"/>
    </location>
</feature>
<feature type="region of interest" description="Disordered" evidence="1">
    <location>
        <begin position="1418"/>
        <end position="1442"/>
    </location>
</feature>
<feature type="compositionally biased region" description="Basic and acidic residues" evidence="1">
    <location>
        <begin position="1294"/>
        <end position="1305"/>
    </location>
</feature>
<dbReference type="PANTHER" id="PTHR34418">
    <property type="entry name" value="NUCLEAR PORE COMPLEX PROTEIN NUP214 ISOFORM X1"/>
    <property type="match status" value="1"/>
</dbReference>
<feature type="region of interest" description="Disordered" evidence="1">
    <location>
        <begin position="492"/>
        <end position="521"/>
    </location>
</feature>
<protein>
    <recommendedName>
        <fullName evidence="4">Nuclear pore complex protein NUP214</fullName>
    </recommendedName>
</protein>
<evidence type="ECO:0008006" key="4">
    <source>
        <dbReference type="Google" id="ProtNLM"/>
    </source>
</evidence>
<name>A0ABP0YYU1_9ROSI</name>
<dbReference type="InterPro" id="IPR044694">
    <property type="entry name" value="NUP214"/>
</dbReference>
<feature type="region of interest" description="Disordered" evidence="1">
    <location>
        <begin position="953"/>
        <end position="1085"/>
    </location>
</feature>
<reference evidence="2 3" key="1">
    <citation type="submission" date="2024-03" db="EMBL/GenBank/DDBJ databases">
        <authorList>
            <person name="Gkanogiannis A."/>
            <person name="Becerra Lopez-Lavalle L."/>
        </authorList>
    </citation>
    <scope>NUCLEOTIDE SEQUENCE [LARGE SCALE GENOMIC DNA]</scope>
</reference>
<feature type="compositionally biased region" description="Polar residues" evidence="1">
    <location>
        <begin position="1151"/>
        <end position="1164"/>
    </location>
</feature>
<evidence type="ECO:0000313" key="3">
    <source>
        <dbReference type="Proteomes" id="UP001642487"/>
    </source>
</evidence>
<keyword evidence="3" id="KW-1185">Reference proteome</keyword>
<feature type="compositionally biased region" description="Low complexity" evidence="1">
    <location>
        <begin position="1284"/>
        <end position="1293"/>
    </location>
</feature>
<feature type="compositionally biased region" description="Basic and acidic residues" evidence="1">
    <location>
        <begin position="966"/>
        <end position="981"/>
    </location>
</feature>
<dbReference type="EMBL" id="OZ021741">
    <property type="protein sequence ID" value="CAK9325710.1"/>
    <property type="molecule type" value="Genomic_DNA"/>
</dbReference>
<sequence>MASVDSRPSTLIPLEDAGEGEQIVRNDFYFQKIGKPVPVKLCDSIFDPQTPPSQPLALSESFGLIFVAHLSGFFVVRTKDVIASAEEIKNGGTGSSVQDLSIVDISIGKVHILTLSTDDSILAAIVAGDIHLFSVQSLLDKAKTPSSSCSLTDSSFIKDFKWTRKLEDSYLVLSKHGQLYQGSANGPPTHVMHDIDAVECSVKGKFIAVAKKDTLTIFSHKFKERLSMSLLLSSGNGETDTDFTVKVDCIKWVRADCIIIGCFQVTATGDEEDYFVLVIRSKDGKITDVSSNKVLLSFRDIHSGFTRDILPGDIGPCLLLSYLDKCKLAIVANRLYMEEHIVLLGLLQEVENEVAVINIDRNTSLPKIELQANGDDNLVMGLCIDRVSLPGKVLVRVGFEDMREVSPYCILVCLTLEGELIMFQFSSVNETEAPHETVSACDEEEDDIIVPADDRSQLFSGSKKEFREDDLKMQVTEKLAISSEIPQEKIKISNDIKSSNNDQSPVSKIDESATVGAESNTKSQKADSFIYSQSLESSVLERPNYEIGNFDKPVQKFGLGSVSISGKSADVHSQPFPNVKESTKRMVSTGLLAASELSSDKAMFLNKIDPISSVLTPNSFQSSKTENYGPSFGTANAFAGFSGKPFQPKDVPSTLTQSGKQVTGGAGKIESLPVLRSSQISLQDNLSAKISNEKHDGSDRNYSNAPLAKPMKEMCEGLDMLLESIEEPGGFLDACTAFQKSSVEALERGLASLSDECQIWKSTMNERSQEVQNLFDKMVQVLSKKTYIEGIVMQASDSKYWEQWDRQKLSSELELKRQHILKMNQNMTNQLIELERHFNGLELNKFGGNEESQASERALQRKFGYSRHSHSLHSLNNIMGSQLAAAQLLSESLSKQLAALNIESPSLKRQRVTKELFETIGLTYDASFGSPNVNKIAETSSKKLLLSADSFSSKDTLRRKQRSGRKNSEAETGRRRRDSLDRNLASVEPPKTTVKRMLLQGIPSSDEKLFRSRTPEGAATVAGPASRLTSSKSSSSSKNAGHDSENPATPFMWASPLQPSNTSRQKSQPLPKTNTTAPSPLSVFQSSHEMLKKSNNEAFNVTSENKFIEKSKASDFFSVTRSDSVQKSNINLDQKSSIFTISSKQTPTLKDSINTSNLDNQKTANAKERHTTTSPLFGSANKPESASLGTMSSLVPTVNEARKTEEKRSLTTISPSVPASAQLNTPSSSTLFLGFAVSKPLPSSAAVIDLNQPVSTSTQLNFSTPVVSVSDSLFQAPKMISTSSTLSLNPSLESSKKELPVSKSDDDTEKQTPASKPESYELKFQPSVTPDKKHVEPTSKTHTVSKDVGGQVPNVIGDAQPQQPSVAFAPLPSPNLTPKIFGNVRNETSNVTATQDDDMDEEAPETNNNIEFSLSSLGGFGNSSTPMSGAPKPNPFGGPFGNVNATSMTSSFTMASPPSGELFRPASFSFQSPLASQAASQPTNSVAFSGGFGSAMATQAPSQGGFGQPAQIGVGQQALGNVLGSFGQSRQLGPSLPGTGSGSPGGFGGGFTSMKPVGGFASVGSSGGGSGGFAGVGSGGGGGFGGVGSNGGGFAGTVPTGGGFAGASSTTGGFAGAVGGGFAGAAGGFGAFGSQQGSGGFSAFCVAAGGAGGTGKPPELFTQMRK</sequence>
<feature type="compositionally biased region" description="Polar residues" evidence="1">
    <location>
        <begin position="1172"/>
        <end position="1189"/>
    </location>
</feature>
<feature type="region of interest" description="Disordered" evidence="1">
    <location>
        <begin position="1284"/>
        <end position="1351"/>
    </location>
</feature>
<feature type="compositionally biased region" description="Basic and acidic residues" evidence="1">
    <location>
        <begin position="1330"/>
        <end position="1339"/>
    </location>
</feature>
<feature type="region of interest" description="Disordered" evidence="1">
    <location>
        <begin position="1525"/>
        <end position="1549"/>
    </location>
</feature>
<dbReference type="SUPFAM" id="SSF117289">
    <property type="entry name" value="Nucleoporin domain"/>
    <property type="match status" value="1"/>
</dbReference>
<accession>A0ABP0YYU1</accession>
<dbReference type="PANTHER" id="PTHR34418:SF3">
    <property type="entry name" value="NUCLEAR PORE COMPLEX PROTEIN NUP214"/>
    <property type="match status" value="1"/>
</dbReference>
<gene>
    <name evidence="2" type="ORF">CITCOLO1_LOCUS17980</name>
</gene>
<dbReference type="Proteomes" id="UP001642487">
    <property type="component" value="Chromosome 7"/>
</dbReference>
<proteinExistence type="predicted"/>
<feature type="compositionally biased region" description="Gly residues" evidence="1">
    <location>
        <begin position="1539"/>
        <end position="1549"/>
    </location>
</feature>
<evidence type="ECO:0000313" key="2">
    <source>
        <dbReference type="EMBL" id="CAK9325710.1"/>
    </source>
</evidence>
<organism evidence="2 3">
    <name type="scientific">Citrullus colocynthis</name>
    <name type="common">colocynth</name>
    <dbReference type="NCBI Taxonomy" id="252529"/>
    <lineage>
        <taxon>Eukaryota</taxon>
        <taxon>Viridiplantae</taxon>
        <taxon>Streptophyta</taxon>
        <taxon>Embryophyta</taxon>
        <taxon>Tracheophyta</taxon>
        <taxon>Spermatophyta</taxon>
        <taxon>Magnoliopsida</taxon>
        <taxon>eudicotyledons</taxon>
        <taxon>Gunneridae</taxon>
        <taxon>Pentapetalae</taxon>
        <taxon>rosids</taxon>
        <taxon>fabids</taxon>
        <taxon>Cucurbitales</taxon>
        <taxon>Cucurbitaceae</taxon>
        <taxon>Benincaseae</taxon>
        <taxon>Citrullus</taxon>
    </lineage>
</organism>
<evidence type="ECO:0000256" key="1">
    <source>
        <dbReference type="SAM" id="MobiDB-lite"/>
    </source>
</evidence>
<feature type="compositionally biased region" description="Basic and acidic residues" evidence="1">
    <location>
        <begin position="1005"/>
        <end position="1014"/>
    </location>
</feature>
<feature type="region of interest" description="Disordered" evidence="1">
    <location>
        <begin position="1151"/>
        <end position="1189"/>
    </location>
</feature>